<accession>A0A9J7KS31</accession>
<dbReference type="KEGG" id="bfo:118410789"/>
<protein>
    <submittedName>
        <fullName evidence="3">Uncharacterized protein LOC118410789</fullName>
    </submittedName>
</protein>
<dbReference type="AlphaFoldDB" id="A0A9J7KS31"/>
<dbReference type="OrthoDB" id="10036249at2759"/>
<feature type="signal peptide" evidence="1">
    <location>
        <begin position="1"/>
        <end position="27"/>
    </location>
</feature>
<keyword evidence="1" id="KW-0732">Signal</keyword>
<sequence>MAGTNGQLMILAVVIFFTVAVIKGTEGSPPQLVNVGAYDVSRESGLKLLDRLLGAGGYEGVSGYETSDVEDLPIMMERRRTCKGYFCCMATCAQHMFSMHPVIKNGRCYCSP</sequence>
<dbReference type="Proteomes" id="UP000001554">
    <property type="component" value="Chromosome 3"/>
</dbReference>
<keyword evidence="2" id="KW-1185">Reference proteome</keyword>
<evidence type="ECO:0000256" key="1">
    <source>
        <dbReference type="SAM" id="SignalP"/>
    </source>
</evidence>
<gene>
    <name evidence="3" type="primary">LOC118410789</name>
</gene>
<reference evidence="3" key="2">
    <citation type="submission" date="2025-08" db="UniProtKB">
        <authorList>
            <consortium name="RefSeq"/>
        </authorList>
    </citation>
    <scope>IDENTIFICATION</scope>
    <source>
        <strain evidence="3">S238N-H82</strain>
        <tissue evidence="3">Testes</tissue>
    </source>
</reference>
<reference evidence="2" key="1">
    <citation type="journal article" date="2020" name="Nat. Ecol. Evol.">
        <title>Deeply conserved synteny resolves early events in vertebrate evolution.</title>
        <authorList>
            <person name="Simakov O."/>
            <person name="Marletaz F."/>
            <person name="Yue J.X."/>
            <person name="O'Connell B."/>
            <person name="Jenkins J."/>
            <person name="Brandt A."/>
            <person name="Calef R."/>
            <person name="Tung C.H."/>
            <person name="Huang T.K."/>
            <person name="Schmutz J."/>
            <person name="Satoh N."/>
            <person name="Yu J.K."/>
            <person name="Putnam N.H."/>
            <person name="Green R.E."/>
            <person name="Rokhsar D.S."/>
        </authorList>
    </citation>
    <scope>NUCLEOTIDE SEQUENCE [LARGE SCALE GENOMIC DNA]</scope>
    <source>
        <strain evidence="2">S238N-H82</strain>
    </source>
</reference>
<dbReference type="RefSeq" id="XP_035668489.1">
    <property type="nucleotide sequence ID" value="XM_035812596.1"/>
</dbReference>
<name>A0A9J7KS31_BRAFL</name>
<organism evidence="2 3">
    <name type="scientific">Branchiostoma floridae</name>
    <name type="common">Florida lancelet</name>
    <name type="synonym">Amphioxus</name>
    <dbReference type="NCBI Taxonomy" id="7739"/>
    <lineage>
        <taxon>Eukaryota</taxon>
        <taxon>Metazoa</taxon>
        <taxon>Chordata</taxon>
        <taxon>Cephalochordata</taxon>
        <taxon>Leptocardii</taxon>
        <taxon>Amphioxiformes</taxon>
        <taxon>Branchiostomatidae</taxon>
        <taxon>Branchiostoma</taxon>
    </lineage>
</organism>
<dbReference type="GeneID" id="118410789"/>
<proteinExistence type="predicted"/>
<feature type="chain" id="PRO_5039945520" evidence="1">
    <location>
        <begin position="28"/>
        <end position="112"/>
    </location>
</feature>
<evidence type="ECO:0000313" key="3">
    <source>
        <dbReference type="RefSeq" id="XP_035668489.1"/>
    </source>
</evidence>
<evidence type="ECO:0000313" key="2">
    <source>
        <dbReference type="Proteomes" id="UP000001554"/>
    </source>
</evidence>
<dbReference type="OMA" id="KNGRCYC"/>